<gene>
    <name evidence="2" type="ORF">D7044_21985</name>
</gene>
<evidence type="ECO:0000313" key="3">
    <source>
        <dbReference type="Proteomes" id="UP000275865"/>
    </source>
</evidence>
<sequence length="303" mass="32383">MELSIDVDGGQLPATLDLPAGPVRGAVVALHGAAAGERSYFCYTHLAQLLPGSGIAVLRFDRRPGVRGADVPLSRQSDDAAAAIQCARRYVGDAPIGLWGWSQGAWAASLTATRQPDLVDFLILVSSSGVSPAAQMRYGTAEQLRRSGFPEPDVAELHHLRAAVEDYQRGRLDRQTAQRVVDGVAERAWFPLAWVPRQLAPRPGTWADLDFDPEPIFARVSCPVLLCYGTTDAWVPIDASIAAWRRATAASGTPVSVCRLDGCDHLPTLDGGEDLAAISGQYSAELLSWLGSQLGRLGSTITD</sequence>
<dbReference type="RefSeq" id="WP_120690077.1">
    <property type="nucleotide sequence ID" value="NZ_RAZT01000011.1"/>
</dbReference>
<dbReference type="EMBL" id="RAZT01000011">
    <property type="protein sequence ID" value="RKN29524.1"/>
    <property type="molecule type" value="Genomic_DNA"/>
</dbReference>
<dbReference type="PANTHER" id="PTHR43265:SF1">
    <property type="entry name" value="ESTERASE ESTD"/>
    <property type="match status" value="1"/>
</dbReference>
<dbReference type="InterPro" id="IPR053145">
    <property type="entry name" value="AB_hydrolase_Est10"/>
</dbReference>
<dbReference type="PANTHER" id="PTHR43265">
    <property type="entry name" value="ESTERASE ESTD"/>
    <property type="match status" value="1"/>
</dbReference>
<dbReference type="InterPro" id="IPR029058">
    <property type="entry name" value="AB_hydrolase_fold"/>
</dbReference>
<proteinExistence type="predicted"/>
<evidence type="ECO:0000313" key="2">
    <source>
        <dbReference type="EMBL" id="RKN29524.1"/>
    </source>
</evidence>
<dbReference type="InterPro" id="IPR000073">
    <property type="entry name" value="AB_hydrolase_1"/>
</dbReference>
<comment type="caution">
    <text evidence="2">The sequence shown here is derived from an EMBL/GenBank/DDBJ whole genome shotgun (WGS) entry which is preliminary data.</text>
</comment>
<dbReference type="Gene3D" id="3.40.50.1820">
    <property type="entry name" value="alpha/beta hydrolase"/>
    <property type="match status" value="1"/>
</dbReference>
<evidence type="ECO:0000259" key="1">
    <source>
        <dbReference type="Pfam" id="PF00561"/>
    </source>
</evidence>
<keyword evidence="2" id="KW-0378">Hydrolase</keyword>
<dbReference type="GO" id="GO:0052689">
    <property type="term" value="F:carboxylic ester hydrolase activity"/>
    <property type="evidence" value="ECO:0007669"/>
    <property type="project" value="TreeGrafter"/>
</dbReference>
<protein>
    <submittedName>
        <fullName evidence="2">Alpha/beta hydrolase</fullName>
    </submittedName>
</protein>
<name>A0A3A9Y6N7_9ACTN</name>
<organism evidence="2 3">
    <name type="scientific">Micromonospora musae</name>
    <dbReference type="NCBI Taxonomy" id="1894970"/>
    <lineage>
        <taxon>Bacteria</taxon>
        <taxon>Bacillati</taxon>
        <taxon>Actinomycetota</taxon>
        <taxon>Actinomycetes</taxon>
        <taxon>Micromonosporales</taxon>
        <taxon>Micromonosporaceae</taxon>
        <taxon>Micromonospora</taxon>
    </lineage>
</organism>
<reference evidence="2 3" key="1">
    <citation type="submission" date="2018-09" db="EMBL/GenBank/DDBJ databases">
        <title>Micromonospora sp. nov. MS1-9, isolated from a root of Musa sp.</title>
        <authorList>
            <person name="Kuncharoen N."/>
            <person name="Kudo T."/>
            <person name="Ohkuma M."/>
            <person name="Yuki M."/>
            <person name="Tanasupawat S."/>
        </authorList>
    </citation>
    <scope>NUCLEOTIDE SEQUENCE [LARGE SCALE GENOMIC DNA]</scope>
    <source>
        <strain evidence="2 3">MS1-9</strain>
    </source>
</reference>
<accession>A0A3A9Y6N7</accession>
<dbReference type="Proteomes" id="UP000275865">
    <property type="component" value="Unassembled WGS sequence"/>
</dbReference>
<dbReference type="SUPFAM" id="SSF53474">
    <property type="entry name" value="alpha/beta-Hydrolases"/>
    <property type="match status" value="1"/>
</dbReference>
<dbReference type="AlphaFoldDB" id="A0A3A9Y6N7"/>
<dbReference type="Pfam" id="PF00561">
    <property type="entry name" value="Abhydrolase_1"/>
    <property type="match status" value="1"/>
</dbReference>
<feature type="domain" description="AB hydrolase-1" evidence="1">
    <location>
        <begin position="26"/>
        <end position="270"/>
    </location>
</feature>